<dbReference type="Gene3D" id="3.90.550.10">
    <property type="entry name" value="Spore Coat Polysaccharide Biosynthesis Protein SpsA, Chain A"/>
    <property type="match status" value="1"/>
</dbReference>
<dbReference type="PANTHER" id="PTHR22916">
    <property type="entry name" value="GLYCOSYLTRANSFERASE"/>
    <property type="match status" value="1"/>
</dbReference>
<evidence type="ECO:0000259" key="1">
    <source>
        <dbReference type="Pfam" id="PF00535"/>
    </source>
</evidence>
<dbReference type="Pfam" id="PF00535">
    <property type="entry name" value="Glycos_transf_2"/>
    <property type="match status" value="1"/>
</dbReference>
<dbReference type="SMART" id="SM00028">
    <property type="entry name" value="TPR"/>
    <property type="match status" value="2"/>
</dbReference>
<dbReference type="SUPFAM" id="SSF48452">
    <property type="entry name" value="TPR-like"/>
    <property type="match status" value="1"/>
</dbReference>
<reference evidence="3" key="1">
    <citation type="submission" date="2021-07" db="EMBL/GenBank/DDBJ databases">
        <title>Complete genome sequencing of a Clostridium isolate.</title>
        <authorList>
            <person name="Ueki A."/>
            <person name="Tonouchi A."/>
        </authorList>
    </citation>
    <scope>NUCLEOTIDE SEQUENCE [LARGE SCALE GENOMIC DNA]</scope>
    <source>
        <strain evidence="3">C5S11</strain>
    </source>
</reference>
<accession>A0ABM7TB80</accession>
<dbReference type="InterPro" id="IPR029044">
    <property type="entry name" value="Nucleotide-diphossugar_trans"/>
</dbReference>
<dbReference type="InterPro" id="IPR019734">
    <property type="entry name" value="TPR_rpt"/>
</dbReference>
<evidence type="ECO:0000313" key="3">
    <source>
        <dbReference type="Proteomes" id="UP000824633"/>
    </source>
</evidence>
<proteinExistence type="predicted"/>
<name>A0ABM7TB80_9CLOT</name>
<dbReference type="Gene3D" id="1.25.40.10">
    <property type="entry name" value="Tetratricopeptide repeat domain"/>
    <property type="match status" value="1"/>
</dbReference>
<dbReference type="InterPro" id="IPR001173">
    <property type="entry name" value="Glyco_trans_2-like"/>
</dbReference>
<feature type="domain" description="Glycosyltransferase 2-like" evidence="1">
    <location>
        <begin position="140"/>
        <end position="304"/>
    </location>
</feature>
<sequence length="435" mass="50750">MNDEIDLIKQEIKDNIDVLINNNKLEEAQGLISEYIKIYKDDAEIYSIKAVILILQGSIEEAEEVIKEGLVYDDESFDLNYNLAYIYEKKENFVEALQLYEKSLEKCNDENSRKELIDSIGKIEQDQDVIEYRKSLPLVSICIPVYNGEKYIKYTIDSVLNQTYRNIEIIISDNCSIDDTVNIVKSYKDKRIKLYKNDTNQGPLDNTNKCIELSNGKYIKFVYADDTIHGNCIKEMVSIMERNLDVNLCGVNFCHVNEKNEKISGYILNMSCGKYESKFIFKQLIINGNIIGCPSGVMIRKEALNITGLFGDSNLKYMADYDMWIKLCKFGNYYFINKEYMYFRVQSESITNQNIVTIKRVSDFYYLLDKYIDNNSFSEIEIKNAYINANNRSYYSLQNNKNSLKKLEIAEYILNNSKYIPDNEKISLLNFKHKI</sequence>
<organism evidence="2 3">
    <name type="scientific">Clostridium gelidum</name>
    <dbReference type="NCBI Taxonomy" id="704125"/>
    <lineage>
        <taxon>Bacteria</taxon>
        <taxon>Bacillati</taxon>
        <taxon>Bacillota</taxon>
        <taxon>Clostridia</taxon>
        <taxon>Eubacteriales</taxon>
        <taxon>Clostridiaceae</taxon>
        <taxon>Clostridium</taxon>
    </lineage>
</organism>
<dbReference type="InterPro" id="IPR011990">
    <property type="entry name" value="TPR-like_helical_dom_sf"/>
</dbReference>
<keyword evidence="3" id="KW-1185">Reference proteome</keyword>
<gene>
    <name evidence="2" type="ORF">psyc5s11_46880</name>
</gene>
<dbReference type="RefSeq" id="WP_224034871.1">
    <property type="nucleotide sequence ID" value="NZ_AP024849.1"/>
</dbReference>
<protein>
    <recommendedName>
        <fullName evidence="1">Glycosyltransferase 2-like domain-containing protein</fullName>
    </recommendedName>
</protein>
<dbReference type="EMBL" id="AP024849">
    <property type="protein sequence ID" value="BCZ48621.1"/>
    <property type="molecule type" value="Genomic_DNA"/>
</dbReference>
<dbReference type="Proteomes" id="UP000824633">
    <property type="component" value="Chromosome"/>
</dbReference>
<dbReference type="SUPFAM" id="SSF53448">
    <property type="entry name" value="Nucleotide-diphospho-sugar transferases"/>
    <property type="match status" value="1"/>
</dbReference>
<dbReference type="PANTHER" id="PTHR22916:SF3">
    <property type="entry name" value="UDP-GLCNAC:BETAGAL BETA-1,3-N-ACETYLGLUCOSAMINYLTRANSFERASE-LIKE PROTEIN 1"/>
    <property type="match status" value="1"/>
</dbReference>
<evidence type="ECO:0000313" key="2">
    <source>
        <dbReference type="EMBL" id="BCZ48621.1"/>
    </source>
</evidence>